<keyword evidence="3" id="KW-1185">Reference proteome</keyword>
<name>A0AAQ3TTF0_PASNO</name>
<feature type="region of interest" description="Disordered" evidence="1">
    <location>
        <begin position="1"/>
        <end position="24"/>
    </location>
</feature>
<sequence length="86" mass="9270">MPSGRLPVKRKPTTAAGSNLWASKIGPHKHGPWARLWSFCPGRFCHCGRGDTHDGGEGGPGAEDRVELEAPSSDPCAGFLRDDLFR</sequence>
<feature type="region of interest" description="Disordered" evidence="1">
    <location>
        <begin position="51"/>
        <end position="73"/>
    </location>
</feature>
<accession>A0AAQ3TTF0</accession>
<evidence type="ECO:0000256" key="1">
    <source>
        <dbReference type="SAM" id="MobiDB-lite"/>
    </source>
</evidence>
<dbReference type="EMBL" id="CP144750">
    <property type="protein sequence ID" value="WVZ79260.1"/>
    <property type="molecule type" value="Genomic_DNA"/>
</dbReference>
<dbReference type="AlphaFoldDB" id="A0AAQ3TTF0"/>
<proteinExistence type="predicted"/>
<reference evidence="2 3" key="1">
    <citation type="submission" date="2024-02" db="EMBL/GenBank/DDBJ databases">
        <title>High-quality chromosome-scale genome assembly of Pensacola bahiagrass (Paspalum notatum Flugge var. saurae).</title>
        <authorList>
            <person name="Vega J.M."/>
            <person name="Podio M."/>
            <person name="Orjuela J."/>
            <person name="Siena L.A."/>
            <person name="Pessino S.C."/>
            <person name="Combes M.C."/>
            <person name="Mariac C."/>
            <person name="Albertini E."/>
            <person name="Pupilli F."/>
            <person name="Ortiz J.P.A."/>
            <person name="Leblanc O."/>
        </authorList>
    </citation>
    <scope>NUCLEOTIDE SEQUENCE [LARGE SCALE GENOMIC DNA]</scope>
    <source>
        <strain evidence="2">R1</strain>
        <tissue evidence="2">Leaf</tissue>
    </source>
</reference>
<evidence type="ECO:0000313" key="3">
    <source>
        <dbReference type="Proteomes" id="UP001341281"/>
    </source>
</evidence>
<dbReference type="Proteomes" id="UP001341281">
    <property type="component" value="Chromosome 06"/>
</dbReference>
<gene>
    <name evidence="2" type="ORF">U9M48_026862</name>
</gene>
<evidence type="ECO:0000313" key="2">
    <source>
        <dbReference type="EMBL" id="WVZ79260.1"/>
    </source>
</evidence>
<feature type="compositionally biased region" description="Basic and acidic residues" evidence="1">
    <location>
        <begin position="51"/>
        <end position="68"/>
    </location>
</feature>
<protein>
    <submittedName>
        <fullName evidence="2">Uncharacterized protein</fullName>
    </submittedName>
</protein>
<organism evidence="2 3">
    <name type="scientific">Paspalum notatum var. saurae</name>
    <dbReference type="NCBI Taxonomy" id="547442"/>
    <lineage>
        <taxon>Eukaryota</taxon>
        <taxon>Viridiplantae</taxon>
        <taxon>Streptophyta</taxon>
        <taxon>Embryophyta</taxon>
        <taxon>Tracheophyta</taxon>
        <taxon>Spermatophyta</taxon>
        <taxon>Magnoliopsida</taxon>
        <taxon>Liliopsida</taxon>
        <taxon>Poales</taxon>
        <taxon>Poaceae</taxon>
        <taxon>PACMAD clade</taxon>
        <taxon>Panicoideae</taxon>
        <taxon>Andropogonodae</taxon>
        <taxon>Paspaleae</taxon>
        <taxon>Paspalinae</taxon>
        <taxon>Paspalum</taxon>
    </lineage>
</organism>